<organism evidence="4 5">
    <name type="scientific">Oleispira antarctica RB-8</name>
    <dbReference type="NCBI Taxonomy" id="698738"/>
    <lineage>
        <taxon>Bacteria</taxon>
        <taxon>Pseudomonadati</taxon>
        <taxon>Pseudomonadota</taxon>
        <taxon>Gammaproteobacteria</taxon>
        <taxon>Oceanospirillales</taxon>
        <taxon>Oceanospirillaceae</taxon>
        <taxon>Oleispira</taxon>
    </lineage>
</organism>
<dbReference type="InterPro" id="IPR046844">
    <property type="entry name" value="Lon-like_helical"/>
</dbReference>
<proteinExistence type="inferred from homology"/>
<keyword evidence="5" id="KW-1185">Reference proteome</keyword>
<dbReference type="InterPro" id="IPR008269">
    <property type="entry name" value="Lon_proteolytic"/>
</dbReference>
<dbReference type="Gene3D" id="3.30.230.10">
    <property type="match status" value="1"/>
</dbReference>
<dbReference type="Pfam" id="PF20436">
    <property type="entry name" value="LonB_AAA-LID"/>
    <property type="match status" value="1"/>
</dbReference>
<evidence type="ECO:0000259" key="3">
    <source>
        <dbReference type="PROSITE" id="PS51786"/>
    </source>
</evidence>
<dbReference type="GO" id="GO:0006508">
    <property type="term" value="P:proteolysis"/>
    <property type="evidence" value="ECO:0007669"/>
    <property type="project" value="UniProtKB-KW"/>
</dbReference>
<dbReference type="PROSITE" id="PS51786">
    <property type="entry name" value="LON_PROTEOLYTIC"/>
    <property type="match status" value="1"/>
</dbReference>
<dbReference type="Gene3D" id="1.10.8.60">
    <property type="match status" value="1"/>
</dbReference>
<feature type="active site" evidence="2">
    <location>
        <position position="700"/>
    </location>
</feature>
<dbReference type="InterPro" id="IPR020568">
    <property type="entry name" value="Ribosomal_Su5_D2-typ_SF"/>
</dbReference>
<dbReference type="InterPro" id="IPR027417">
    <property type="entry name" value="P-loop_NTPase"/>
</dbReference>
<dbReference type="Pfam" id="PF13654">
    <property type="entry name" value="AAA_32"/>
    <property type="match status" value="1"/>
</dbReference>
<dbReference type="HOGENOM" id="CLU_014785_0_1_6"/>
<dbReference type="OrthoDB" id="9758568at2"/>
<dbReference type="PATRIC" id="fig|698738.3.peg.2188"/>
<dbReference type="EC" id="3.4.21.53" evidence="2"/>
<evidence type="ECO:0000256" key="2">
    <source>
        <dbReference type="PROSITE-ProRule" id="PRU01122"/>
    </source>
</evidence>
<dbReference type="InterPro" id="IPR027065">
    <property type="entry name" value="Lon_Prtase"/>
</dbReference>
<dbReference type="Gene3D" id="3.40.50.300">
    <property type="entry name" value="P-loop containing nucleotide triphosphate hydrolases"/>
    <property type="match status" value="2"/>
</dbReference>
<dbReference type="SUPFAM" id="SSF54211">
    <property type="entry name" value="Ribosomal protein S5 domain 2-like"/>
    <property type="match status" value="1"/>
</dbReference>
<reference evidence="4 5" key="1">
    <citation type="journal article" date="2013" name="Nat. Commun.">
        <title>Genome sequence and functional genomic analysis of the oil-degrading bacterium Oleispira antarctica.</title>
        <authorList>
            <person name="Kube M."/>
            <person name="Chernikova T.N."/>
            <person name="Al-Ramahi Y."/>
            <person name="Beloqui A."/>
            <person name="Lopez-Cortez N."/>
            <person name="Guazzaroni M.E."/>
            <person name="Heipieper H.J."/>
            <person name="Klages S."/>
            <person name="Kotsyurbenko O.R."/>
            <person name="Langer I."/>
            <person name="Nechitaylo T.Y."/>
            <person name="Lunsdorf H."/>
            <person name="Fernandez M."/>
            <person name="Juarez S."/>
            <person name="Ciordia S."/>
            <person name="Singer A."/>
            <person name="Kagan O."/>
            <person name="Egorova O."/>
            <person name="Petit P.A."/>
            <person name="Stogios P."/>
            <person name="Kim Y."/>
            <person name="Tchigvintsev A."/>
            <person name="Flick R."/>
            <person name="Denaro R."/>
            <person name="Genovese M."/>
            <person name="Albar J.P."/>
            <person name="Reva O.N."/>
            <person name="Martinez-Gomariz M."/>
            <person name="Tran H."/>
            <person name="Ferrer M."/>
            <person name="Savchenko A."/>
            <person name="Yakunin A.F."/>
            <person name="Yakimov M.M."/>
            <person name="Golyshina O.V."/>
            <person name="Reinhardt R."/>
            <person name="Golyshin P.N."/>
        </authorList>
    </citation>
    <scope>NUCLEOTIDE SEQUENCE [LARGE SCALE GENOMIC DNA]</scope>
</reference>
<dbReference type="AlphaFoldDB" id="R4YN92"/>
<dbReference type="EMBL" id="FO203512">
    <property type="protein sequence ID" value="CCK76290.1"/>
    <property type="molecule type" value="Genomic_DNA"/>
</dbReference>
<keyword evidence="2" id="KW-0378">Hydrolase</keyword>
<name>R4YN92_OLEAN</name>
<dbReference type="Proteomes" id="UP000032749">
    <property type="component" value="Chromosome"/>
</dbReference>
<keyword evidence="1 2" id="KW-0645">Protease</keyword>
<dbReference type="GO" id="GO:0030163">
    <property type="term" value="P:protein catabolic process"/>
    <property type="evidence" value="ECO:0007669"/>
    <property type="project" value="InterPro"/>
</dbReference>
<comment type="catalytic activity">
    <reaction evidence="2">
        <text>Hydrolysis of proteins in presence of ATP.</text>
        <dbReference type="EC" id="3.4.21.53"/>
    </reaction>
</comment>
<dbReference type="PRINTS" id="PR00830">
    <property type="entry name" value="ENDOLAPTASE"/>
</dbReference>
<comment type="similarity">
    <text evidence="2">Belongs to the peptidase S16 family.</text>
</comment>
<evidence type="ECO:0000313" key="4">
    <source>
        <dbReference type="EMBL" id="CCK76290.1"/>
    </source>
</evidence>
<dbReference type="GO" id="GO:0005524">
    <property type="term" value="F:ATP binding"/>
    <property type="evidence" value="ECO:0007669"/>
    <property type="project" value="InterPro"/>
</dbReference>
<dbReference type="GO" id="GO:0004176">
    <property type="term" value="F:ATP-dependent peptidase activity"/>
    <property type="evidence" value="ECO:0007669"/>
    <property type="project" value="UniProtKB-UniRule"/>
</dbReference>
<feature type="active site" evidence="2">
    <location>
        <position position="657"/>
    </location>
</feature>
<accession>R4YN92</accession>
<evidence type="ECO:0000313" key="5">
    <source>
        <dbReference type="Proteomes" id="UP000032749"/>
    </source>
</evidence>
<dbReference type="InterPro" id="IPR041699">
    <property type="entry name" value="AAA_32"/>
</dbReference>
<dbReference type="InterPro" id="IPR014721">
    <property type="entry name" value="Ribsml_uS5_D2-typ_fold_subgr"/>
</dbReference>
<dbReference type="SUPFAM" id="SSF52540">
    <property type="entry name" value="P-loop containing nucleoside triphosphate hydrolases"/>
    <property type="match status" value="1"/>
</dbReference>
<dbReference type="KEGG" id="oai:OLEAN_C21140"/>
<dbReference type="Pfam" id="PF20437">
    <property type="entry name" value="LonC_helical"/>
    <property type="match status" value="1"/>
</dbReference>
<sequence>MPKLGNTPNPLLAEQVSTRLDPQQLSFKSSSELQPFKGVLGQARAENAIRFGVGMNRPGYNIYAMGDNGTGRSSYIREYLKEQAAQQPAPSDWCYVNHFTNPREPKVLELPPTQALTFKSTLDELINNLLATFPAVFEHPSYQQQKSTIDHAFNRKYDKALELVEKEALKANTAVFRDSSAISFTPIKEGKALDETEFAQLAEPEREAFHQNIALLEQFLNEALSELPQWKRESNNELRALNQNTINEALIPLLEPIEASYKDFTTVLEFLATMREHLPKIILAELIDERIMETRDEFVKRNILEETLQPNIAVCHDHNEGAPVIYEPHPSYGNLFGRIEFSSDQGALTTNYRKISPGALHKANGGYLIIDAEKMLEEPMVWDALKRSIKSQQLKMESPYSELGLVSTTTLLPGVIPLNIKLVLIGSRNVYYLLQEYDKDFNELFRTLVDFDSEIPRTAEHIHAFSRLLKSRIEEQRYADISNTGIARLVEHSSRLAEDQQYLTARIGDVFELLAEAEFLRTTEQSALIEKEHIDKALSAKEERTGRIYDRIHQQMLDNVILIETEGEAIGKVNGLTVMTVGDTRFGTPARISATVYPGSRGILDIEREANLGQAIHTKGVMILSGYLGHKYAQDFPLAITANLAMEQSYGYIDGDSASLGELCCLISALIHQPLKQSFAITGSINQYGEVQAIGGVNEKIEGFFRLCKARGLNGKHGVIIPFANIRNLALKQEVVDAVEAGTFFIYGINKVDEALVLLMDREVGELCDEHYFSKGSINFEVINRLKQIADVASNKKEKE</sequence>
<dbReference type="Pfam" id="PF05362">
    <property type="entry name" value="Lon_C"/>
    <property type="match status" value="1"/>
</dbReference>
<feature type="domain" description="Lon proteolytic" evidence="3">
    <location>
        <begin position="567"/>
        <end position="762"/>
    </location>
</feature>
<dbReference type="GO" id="GO:0004252">
    <property type="term" value="F:serine-type endopeptidase activity"/>
    <property type="evidence" value="ECO:0007669"/>
    <property type="project" value="UniProtKB-UniRule"/>
</dbReference>
<protein>
    <recommendedName>
        <fullName evidence="2">endopeptidase La</fullName>
        <ecNumber evidence="2">3.4.21.53</ecNumber>
    </recommendedName>
</protein>
<keyword evidence="2" id="KW-0720">Serine protease</keyword>
<dbReference type="InterPro" id="IPR046843">
    <property type="entry name" value="LonB_AAA-LID"/>
</dbReference>
<evidence type="ECO:0000256" key="1">
    <source>
        <dbReference type="ARBA" id="ARBA00022670"/>
    </source>
</evidence>
<dbReference type="PANTHER" id="PTHR10046">
    <property type="entry name" value="ATP DEPENDENT LON PROTEASE FAMILY MEMBER"/>
    <property type="match status" value="1"/>
</dbReference>
<gene>
    <name evidence="4" type="ORF">OLEAN_C21140</name>
</gene>